<organism evidence="1 2">
    <name type="scientific">Aureibacter tunicatorum</name>
    <dbReference type="NCBI Taxonomy" id="866807"/>
    <lineage>
        <taxon>Bacteria</taxon>
        <taxon>Pseudomonadati</taxon>
        <taxon>Bacteroidota</taxon>
        <taxon>Cytophagia</taxon>
        <taxon>Cytophagales</taxon>
        <taxon>Persicobacteraceae</taxon>
        <taxon>Aureibacter</taxon>
    </lineage>
</organism>
<gene>
    <name evidence="1" type="ORF">HNQ88_003249</name>
</gene>
<sequence length="94" mass="11034">MEKLSIKIKIGDREYPMRVRSEEEELVRLAGKQVNDKLKFFKQQFKLDDRQDLLAMAAFDAVVEKLKLENNKGMTEEVFESKLDELNKLLSDNI</sequence>
<dbReference type="Proteomes" id="UP001185092">
    <property type="component" value="Unassembled WGS sequence"/>
</dbReference>
<protein>
    <submittedName>
        <fullName evidence="1">Cell division protein ZapA</fullName>
    </submittedName>
</protein>
<keyword evidence="1" id="KW-0132">Cell division</keyword>
<dbReference type="SUPFAM" id="SSF102829">
    <property type="entry name" value="Cell division protein ZapA-like"/>
    <property type="match status" value="1"/>
</dbReference>
<proteinExistence type="predicted"/>
<evidence type="ECO:0000313" key="2">
    <source>
        <dbReference type="Proteomes" id="UP001185092"/>
    </source>
</evidence>
<dbReference type="AlphaFoldDB" id="A0AAE3XP82"/>
<dbReference type="EMBL" id="JAVDQD010000004">
    <property type="protein sequence ID" value="MDR6240183.1"/>
    <property type="molecule type" value="Genomic_DNA"/>
</dbReference>
<keyword evidence="2" id="KW-1185">Reference proteome</keyword>
<dbReference type="RefSeq" id="WP_309940060.1">
    <property type="nucleotide sequence ID" value="NZ_AP025305.1"/>
</dbReference>
<name>A0AAE3XP82_9BACT</name>
<keyword evidence="1" id="KW-0131">Cell cycle</keyword>
<dbReference type="InterPro" id="IPR007838">
    <property type="entry name" value="Cell_div_ZapA-like"/>
</dbReference>
<evidence type="ECO:0000313" key="1">
    <source>
        <dbReference type="EMBL" id="MDR6240183.1"/>
    </source>
</evidence>
<dbReference type="Pfam" id="PF05164">
    <property type="entry name" value="ZapA"/>
    <property type="match status" value="1"/>
</dbReference>
<comment type="caution">
    <text evidence="1">The sequence shown here is derived from an EMBL/GenBank/DDBJ whole genome shotgun (WGS) entry which is preliminary data.</text>
</comment>
<dbReference type="GO" id="GO:0051301">
    <property type="term" value="P:cell division"/>
    <property type="evidence" value="ECO:0007669"/>
    <property type="project" value="UniProtKB-KW"/>
</dbReference>
<dbReference type="InterPro" id="IPR036192">
    <property type="entry name" value="Cell_div_ZapA-like_sf"/>
</dbReference>
<accession>A0AAE3XP82</accession>
<reference evidence="1" key="1">
    <citation type="submission" date="2023-07" db="EMBL/GenBank/DDBJ databases">
        <title>Genomic Encyclopedia of Type Strains, Phase IV (KMG-IV): sequencing the most valuable type-strain genomes for metagenomic binning, comparative biology and taxonomic classification.</title>
        <authorList>
            <person name="Goeker M."/>
        </authorList>
    </citation>
    <scope>NUCLEOTIDE SEQUENCE</scope>
    <source>
        <strain evidence="1">DSM 26174</strain>
    </source>
</reference>